<evidence type="ECO:0000256" key="5">
    <source>
        <dbReference type="ARBA" id="ARBA00022840"/>
    </source>
</evidence>
<evidence type="ECO:0000256" key="6">
    <source>
        <dbReference type="ARBA" id="ARBA00023125"/>
    </source>
</evidence>
<evidence type="ECO:0000259" key="8">
    <source>
        <dbReference type="PROSITE" id="PS51192"/>
    </source>
</evidence>
<dbReference type="InterPro" id="IPR014001">
    <property type="entry name" value="Helicase_ATP-bd"/>
</dbReference>
<dbReference type="Gene3D" id="3.40.50.300">
    <property type="entry name" value="P-loop containing nucleotide triphosphate hydrolases"/>
    <property type="match status" value="2"/>
</dbReference>
<evidence type="ECO:0000256" key="4">
    <source>
        <dbReference type="ARBA" id="ARBA00022806"/>
    </source>
</evidence>
<dbReference type="GO" id="GO:0003677">
    <property type="term" value="F:DNA binding"/>
    <property type="evidence" value="ECO:0007669"/>
    <property type="project" value="UniProtKB-KW"/>
</dbReference>
<dbReference type="InterPro" id="IPR011545">
    <property type="entry name" value="DEAD/DEAH_box_helicase_dom"/>
</dbReference>
<keyword evidence="2" id="KW-0227">DNA damage</keyword>
<feature type="domain" description="Helicase ATP-binding" evidence="8">
    <location>
        <begin position="261"/>
        <end position="420"/>
    </location>
</feature>
<keyword evidence="4 10" id="KW-0347">Helicase</keyword>
<protein>
    <submittedName>
        <fullName evidence="10">ATP-dependent DNA helicase RecG</fullName>
    </submittedName>
</protein>
<accession>A0A2N6ULL8</accession>
<dbReference type="PROSITE" id="PS51192">
    <property type="entry name" value="HELICASE_ATP_BIND_1"/>
    <property type="match status" value="1"/>
</dbReference>
<dbReference type="SMART" id="SM00490">
    <property type="entry name" value="HELICc"/>
    <property type="match status" value="1"/>
</dbReference>
<dbReference type="PANTHER" id="PTHR47964:SF1">
    <property type="entry name" value="ATP-DEPENDENT DNA HELICASE HOMOLOG RECG, CHLOROPLASTIC"/>
    <property type="match status" value="1"/>
</dbReference>
<dbReference type="SUPFAM" id="SSF52540">
    <property type="entry name" value="P-loop containing nucleoside triphosphate hydrolases"/>
    <property type="match status" value="1"/>
</dbReference>
<organism evidence="10 11">
    <name type="scientific">Anaerococcus hydrogenalis</name>
    <dbReference type="NCBI Taxonomy" id="33029"/>
    <lineage>
        <taxon>Bacteria</taxon>
        <taxon>Bacillati</taxon>
        <taxon>Bacillota</taxon>
        <taxon>Tissierellia</taxon>
        <taxon>Tissierellales</taxon>
        <taxon>Peptoniphilaceae</taxon>
        <taxon>Anaerococcus</taxon>
    </lineage>
</organism>
<feature type="domain" description="Helicase C-terminal" evidence="9">
    <location>
        <begin position="442"/>
        <end position="593"/>
    </location>
</feature>
<evidence type="ECO:0000256" key="1">
    <source>
        <dbReference type="ARBA" id="ARBA00022741"/>
    </source>
</evidence>
<dbReference type="PANTHER" id="PTHR47964">
    <property type="entry name" value="ATP-DEPENDENT DNA HELICASE HOMOLOG RECG, CHLOROPLASTIC"/>
    <property type="match status" value="1"/>
</dbReference>
<dbReference type="Pfam" id="PF17191">
    <property type="entry name" value="RecG_wedge"/>
    <property type="match status" value="1"/>
</dbReference>
<proteinExistence type="predicted"/>
<dbReference type="GeneID" id="84578114"/>
<evidence type="ECO:0000259" key="9">
    <source>
        <dbReference type="PROSITE" id="PS51194"/>
    </source>
</evidence>
<evidence type="ECO:0000256" key="7">
    <source>
        <dbReference type="ARBA" id="ARBA00023204"/>
    </source>
</evidence>
<dbReference type="InterPro" id="IPR047112">
    <property type="entry name" value="RecG/Mfd"/>
</dbReference>
<dbReference type="PROSITE" id="PS51194">
    <property type="entry name" value="HELICASE_CTER"/>
    <property type="match status" value="1"/>
</dbReference>
<dbReference type="EMBL" id="PNHP01000001">
    <property type="protein sequence ID" value="PMC82687.1"/>
    <property type="molecule type" value="Genomic_DNA"/>
</dbReference>
<dbReference type="Gene3D" id="2.40.50.140">
    <property type="entry name" value="Nucleic acid-binding proteins"/>
    <property type="match status" value="1"/>
</dbReference>
<reference evidence="10 11" key="1">
    <citation type="submission" date="2017-09" db="EMBL/GenBank/DDBJ databases">
        <title>Bacterial strain isolated from the female urinary microbiota.</title>
        <authorList>
            <person name="Thomas-White K."/>
            <person name="Kumar N."/>
            <person name="Forster S."/>
            <person name="Putonti C."/>
            <person name="Lawley T."/>
            <person name="Wolfe A.J."/>
        </authorList>
    </citation>
    <scope>NUCLEOTIDE SEQUENCE [LARGE SCALE GENOMIC DNA]</scope>
    <source>
        <strain evidence="10 11">UMB0204</strain>
    </source>
</reference>
<dbReference type="AlphaFoldDB" id="A0A2N6ULL8"/>
<dbReference type="SMART" id="SM00487">
    <property type="entry name" value="DEXDc"/>
    <property type="match status" value="1"/>
</dbReference>
<evidence type="ECO:0000256" key="3">
    <source>
        <dbReference type="ARBA" id="ARBA00022801"/>
    </source>
</evidence>
<evidence type="ECO:0000313" key="10">
    <source>
        <dbReference type="EMBL" id="PMC82687.1"/>
    </source>
</evidence>
<evidence type="ECO:0000313" key="11">
    <source>
        <dbReference type="Proteomes" id="UP000235658"/>
    </source>
</evidence>
<sequence length="659" mass="76490">MDLLDLKGLGKKKKEYLEKLSIYKVEDLYNYYPREYEDRSKKYDLSHGLDGNKHYFEWKIESKVYTNYSKKFSISYLYGSENDKRIKIVFFNDKFSPRKLKLGQSYKFYTKIVKNGYEYECHNPEFTDIDDGRIGNIVPIYPLTKSITNKNLSDFIDQALNFFDQNEILLDKDILDKFSFSDKLSNLKEIHFPTSLDRLKKAKSEIKIIDFLKELIFIYVMQKENSYQDLNLKFDLDKILNSLDFKLTKSQYNSLVEILNDCTSSNIMNRLLCGDVGSGKTIIALIAMIIFSLNSYQSCMMVPTEVLAIQQFEKNKNLIESFGLRVELLTSSTKNKDSVKEKIKNGQIDIVIGTHALIVDDVEFKNLKLIVADEQHRFGVRQRQALYEKGNKANYLTMTATPIPRTLFLKMKNLLSLSQITELPKGRGQVITELVLMSMEDSLFSKISNFLNQGRQVYVVSDSINSEDENSVENLYKRYKTKFTDKRIEKLHGKLKADEKENILKEFSDGKIDVLISTTVIEVGIDVSNANCMVIYNANNFGLSSLHQLRGRIGRGEHESFCYLVSKKIDQRSKLNIIKNSNDGFEIAKKDLKLRGAGKILSTIQHGRNLDEINYFNLKEDEIDLCFKIFTYLKEIKFEGVNFSYLEKYFNIDKRIVLN</sequence>
<dbReference type="RefSeq" id="WP_102197687.1">
    <property type="nucleotide sequence ID" value="NZ_JAHAHW010000002.1"/>
</dbReference>
<dbReference type="InterPro" id="IPR033454">
    <property type="entry name" value="RecG_wedge"/>
</dbReference>
<dbReference type="GO" id="GO:0016787">
    <property type="term" value="F:hydrolase activity"/>
    <property type="evidence" value="ECO:0007669"/>
    <property type="project" value="UniProtKB-KW"/>
</dbReference>
<dbReference type="Pfam" id="PF00271">
    <property type="entry name" value="Helicase_C"/>
    <property type="match status" value="1"/>
</dbReference>
<name>A0A2N6ULL8_9FIRM</name>
<dbReference type="InterPro" id="IPR027417">
    <property type="entry name" value="P-loop_NTPase"/>
</dbReference>
<keyword evidence="1" id="KW-0547">Nucleotide-binding</keyword>
<dbReference type="InterPro" id="IPR001650">
    <property type="entry name" value="Helicase_C-like"/>
</dbReference>
<dbReference type="SUPFAM" id="SSF50249">
    <property type="entry name" value="Nucleic acid-binding proteins"/>
    <property type="match status" value="1"/>
</dbReference>
<dbReference type="Pfam" id="PF00270">
    <property type="entry name" value="DEAD"/>
    <property type="match status" value="1"/>
</dbReference>
<keyword evidence="7" id="KW-0234">DNA repair</keyword>
<keyword evidence="6" id="KW-0238">DNA-binding</keyword>
<dbReference type="GO" id="GO:0005524">
    <property type="term" value="F:ATP binding"/>
    <property type="evidence" value="ECO:0007669"/>
    <property type="project" value="UniProtKB-KW"/>
</dbReference>
<gene>
    <name evidence="10" type="ORF">CJ192_02820</name>
</gene>
<comment type="caution">
    <text evidence="10">The sequence shown here is derived from an EMBL/GenBank/DDBJ whole genome shotgun (WGS) entry which is preliminary data.</text>
</comment>
<keyword evidence="3" id="KW-0378">Hydrolase</keyword>
<keyword evidence="5" id="KW-0067">ATP-binding</keyword>
<dbReference type="InterPro" id="IPR012340">
    <property type="entry name" value="NA-bd_OB-fold"/>
</dbReference>
<dbReference type="GO" id="GO:0003678">
    <property type="term" value="F:DNA helicase activity"/>
    <property type="evidence" value="ECO:0007669"/>
    <property type="project" value="TreeGrafter"/>
</dbReference>
<dbReference type="Proteomes" id="UP000235658">
    <property type="component" value="Unassembled WGS sequence"/>
</dbReference>
<dbReference type="GO" id="GO:0006281">
    <property type="term" value="P:DNA repair"/>
    <property type="evidence" value="ECO:0007669"/>
    <property type="project" value="UniProtKB-KW"/>
</dbReference>
<evidence type="ECO:0000256" key="2">
    <source>
        <dbReference type="ARBA" id="ARBA00022763"/>
    </source>
</evidence>